<dbReference type="AlphaFoldDB" id="G4YH22"/>
<organism evidence="1 2">
    <name type="scientific">Phytophthora sojae (strain P6497)</name>
    <name type="common">Soybean stem and root rot agent</name>
    <name type="synonym">Phytophthora megasperma f. sp. glycines</name>
    <dbReference type="NCBI Taxonomy" id="1094619"/>
    <lineage>
        <taxon>Eukaryota</taxon>
        <taxon>Sar</taxon>
        <taxon>Stramenopiles</taxon>
        <taxon>Oomycota</taxon>
        <taxon>Peronosporomycetes</taxon>
        <taxon>Peronosporales</taxon>
        <taxon>Peronosporaceae</taxon>
        <taxon>Phytophthora</taxon>
    </lineage>
</organism>
<reference evidence="1 2" key="1">
    <citation type="journal article" date="2006" name="Science">
        <title>Phytophthora genome sequences uncover evolutionary origins and mechanisms of pathogenesis.</title>
        <authorList>
            <person name="Tyler B.M."/>
            <person name="Tripathy S."/>
            <person name="Zhang X."/>
            <person name="Dehal P."/>
            <person name="Jiang R.H."/>
            <person name="Aerts A."/>
            <person name="Arredondo F.D."/>
            <person name="Baxter L."/>
            <person name="Bensasson D."/>
            <person name="Beynon J.L."/>
            <person name="Chapman J."/>
            <person name="Damasceno C.M."/>
            <person name="Dorrance A.E."/>
            <person name="Dou D."/>
            <person name="Dickerman A.W."/>
            <person name="Dubchak I.L."/>
            <person name="Garbelotto M."/>
            <person name="Gijzen M."/>
            <person name="Gordon S.G."/>
            <person name="Govers F."/>
            <person name="Grunwald N.J."/>
            <person name="Huang W."/>
            <person name="Ivors K.L."/>
            <person name="Jones R.W."/>
            <person name="Kamoun S."/>
            <person name="Krampis K."/>
            <person name="Lamour K.H."/>
            <person name="Lee M.K."/>
            <person name="McDonald W.H."/>
            <person name="Medina M."/>
            <person name="Meijer H.J."/>
            <person name="Nordberg E.K."/>
            <person name="Maclean D.J."/>
            <person name="Ospina-Giraldo M.D."/>
            <person name="Morris P.F."/>
            <person name="Phuntumart V."/>
            <person name="Putnam N.H."/>
            <person name="Rash S."/>
            <person name="Rose J.K."/>
            <person name="Sakihama Y."/>
            <person name="Salamov A.A."/>
            <person name="Savidor A."/>
            <person name="Scheuring C.F."/>
            <person name="Smith B.M."/>
            <person name="Sobral B.W."/>
            <person name="Terry A."/>
            <person name="Torto-Alalibo T.A."/>
            <person name="Win J."/>
            <person name="Xu Z."/>
            <person name="Zhang H."/>
            <person name="Grigoriev I.V."/>
            <person name="Rokhsar D.S."/>
            <person name="Boore J.L."/>
        </authorList>
    </citation>
    <scope>NUCLEOTIDE SEQUENCE [LARGE SCALE GENOMIC DNA]</scope>
    <source>
        <strain evidence="1 2">P6497</strain>
    </source>
</reference>
<dbReference type="KEGG" id="psoj:PHYSODRAFT_467933"/>
<protein>
    <submittedName>
        <fullName evidence="1">Uncharacterized protein</fullName>
    </submittedName>
</protein>
<proteinExistence type="predicted"/>
<dbReference type="InParanoid" id="G4YH22"/>
<dbReference type="EMBL" id="JH159151">
    <property type="protein sequence ID" value="EGZ27723.1"/>
    <property type="molecule type" value="Genomic_DNA"/>
</dbReference>
<sequence>MYAVADWLCSNGFRVREYLSEKEAECSPNLVWWIFLFALHELAREANAVFVSLQDMTTLVKQQDDRFGGLVQRLLNISGALGPLEEAAILELDSGKYEIIGSFAISQAAPATYLNNLNLWVCEGLKTLAEGQQTFVVNAVARMYLLAISNIFALKERAHTSPRVTPKELATSSMVELVSLIDTHRERILRTFGDEGIDKIGQEFKRLRVEYIDGKPIRKAIDSFDHRLASFDQMWQLDDAERFPTLASLCGGFASVFPNTATVEDDFSLIGCEKTNRRRQLLSPLAS</sequence>
<name>G4YH22_PHYSP</name>
<dbReference type="STRING" id="1094619.G4YH22"/>
<evidence type="ECO:0000313" key="2">
    <source>
        <dbReference type="Proteomes" id="UP000002640"/>
    </source>
</evidence>
<dbReference type="Proteomes" id="UP000002640">
    <property type="component" value="Unassembled WGS sequence"/>
</dbReference>
<dbReference type="PANTHER" id="PTHR37067:SF3">
    <property type="entry name" value="PX DOMAIN-CONTAINING PROTEIN"/>
    <property type="match status" value="1"/>
</dbReference>
<dbReference type="GeneID" id="20653623"/>
<accession>G4YH22</accession>
<gene>
    <name evidence="1" type="ORF">PHYSODRAFT_467933</name>
</gene>
<keyword evidence="2" id="KW-1185">Reference proteome</keyword>
<evidence type="ECO:0000313" key="1">
    <source>
        <dbReference type="EMBL" id="EGZ27723.1"/>
    </source>
</evidence>
<dbReference type="RefSeq" id="XP_009514998.1">
    <property type="nucleotide sequence ID" value="XM_009516703.1"/>
</dbReference>
<dbReference type="OMA" id="CETMARI"/>
<dbReference type="PANTHER" id="PTHR37067">
    <property type="entry name" value="PX DOMAIN-CONTAINING PROTEIN"/>
    <property type="match status" value="1"/>
</dbReference>